<dbReference type="EMBL" id="JACIEB010000001">
    <property type="protein sequence ID" value="MBB3980499.1"/>
    <property type="molecule type" value="Genomic_DNA"/>
</dbReference>
<keyword evidence="3" id="KW-1185">Reference proteome</keyword>
<feature type="transmembrane region" description="Helical" evidence="1">
    <location>
        <begin position="169"/>
        <end position="187"/>
    </location>
</feature>
<comment type="caution">
    <text evidence="2">The sequence shown here is derived from an EMBL/GenBank/DDBJ whole genome shotgun (WGS) entry which is preliminary data.</text>
</comment>
<dbReference type="Proteomes" id="UP000552757">
    <property type="component" value="Unassembled WGS sequence"/>
</dbReference>
<keyword evidence="1" id="KW-0812">Transmembrane</keyword>
<gene>
    <name evidence="2" type="ORF">GGR44_000130</name>
</gene>
<organism evidence="2 3">
    <name type="scientific">Sphingobium fontiphilum</name>
    <dbReference type="NCBI Taxonomy" id="944425"/>
    <lineage>
        <taxon>Bacteria</taxon>
        <taxon>Pseudomonadati</taxon>
        <taxon>Pseudomonadota</taxon>
        <taxon>Alphaproteobacteria</taxon>
        <taxon>Sphingomonadales</taxon>
        <taxon>Sphingomonadaceae</taxon>
        <taxon>Sphingobium</taxon>
    </lineage>
</organism>
<keyword evidence="1" id="KW-0472">Membrane</keyword>
<proteinExistence type="predicted"/>
<dbReference type="AlphaFoldDB" id="A0A7W6DDC4"/>
<accession>A0A7W6DDC4</accession>
<feature type="transmembrane region" description="Helical" evidence="1">
    <location>
        <begin position="144"/>
        <end position="162"/>
    </location>
</feature>
<feature type="transmembrane region" description="Helical" evidence="1">
    <location>
        <begin position="62"/>
        <end position="86"/>
    </location>
</feature>
<feature type="transmembrane region" description="Helical" evidence="1">
    <location>
        <begin position="36"/>
        <end position="56"/>
    </location>
</feature>
<reference evidence="2 3" key="1">
    <citation type="submission" date="2020-08" db="EMBL/GenBank/DDBJ databases">
        <title>Genomic Encyclopedia of Type Strains, Phase IV (KMG-IV): sequencing the most valuable type-strain genomes for metagenomic binning, comparative biology and taxonomic classification.</title>
        <authorList>
            <person name="Goeker M."/>
        </authorList>
    </citation>
    <scope>NUCLEOTIDE SEQUENCE [LARGE SCALE GENOMIC DNA]</scope>
    <source>
        <strain evidence="2 3">DSM 29348</strain>
    </source>
</reference>
<name>A0A7W6DDC4_9SPHN</name>
<protein>
    <submittedName>
        <fullName evidence="2">Uncharacterized protein</fullName>
    </submittedName>
</protein>
<evidence type="ECO:0000313" key="2">
    <source>
        <dbReference type="EMBL" id="MBB3980499.1"/>
    </source>
</evidence>
<keyword evidence="1" id="KW-1133">Transmembrane helix</keyword>
<sequence>MPALWLWVGGLAATMAVLGLRAAWSRQHRSTTANALCWGFMGLALAIGWAAAGAWGMAVVSLAGTACAFILLAQAAITAPTGKASASTRRAHMLPEKGEALHLWRRIATFLLCVPVALAVALLLALAARAIASAAGWGEADSNVLTLFLMPLCWALLLFALLMTQGRRAQARVLAALASIPILILLLERLA</sequence>
<evidence type="ECO:0000256" key="1">
    <source>
        <dbReference type="SAM" id="Phobius"/>
    </source>
</evidence>
<feature type="transmembrane region" description="Helical" evidence="1">
    <location>
        <begin position="6"/>
        <end position="24"/>
    </location>
</feature>
<evidence type="ECO:0000313" key="3">
    <source>
        <dbReference type="Proteomes" id="UP000552757"/>
    </source>
</evidence>
<feature type="transmembrane region" description="Helical" evidence="1">
    <location>
        <begin position="107"/>
        <end position="132"/>
    </location>
</feature>